<evidence type="ECO:0000256" key="6">
    <source>
        <dbReference type="ARBA" id="ARBA00023464"/>
    </source>
</evidence>
<feature type="region of interest" description="Disordered" evidence="9">
    <location>
        <begin position="1264"/>
        <end position="1283"/>
    </location>
</feature>
<keyword evidence="3 8" id="KW-0547">Nucleotide-binding</keyword>
<evidence type="ECO:0000256" key="7">
    <source>
        <dbReference type="ARBA" id="ARBA00077223"/>
    </source>
</evidence>
<feature type="region of interest" description="Disordered" evidence="9">
    <location>
        <begin position="321"/>
        <end position="356"/>
    </location>
</feature>
<dbReference type="FunFam" id="3.30.800.10:FF:000006">
    <property type="entry name" value="1-phosphatidylinositol-3-phosphate 5-kinase FAB1B"/>
    <property type="match status" value="1"/>
</dbReference>
<dbReference type="SMART" id="SM00330">
    <property type="entry name" value="PIPKc"/>
    <property type="match status" value="1"/>
</dbReference>
<dbReference type="CDD" id="cd17300">
    <property type="entry name" value="PIPKc_PIKfyve"/>
    <property type="match status" value="1"/>
</dbReference>
<dbReference type="Gene3D" id="3.50.7.10">
    <property type="entry name" value="GroEL"/>
    <property type="match status" value="1"/>
</dbReference>
<dbReference type="STRING" id="4097.A0A1S3YTJ0"/>
<dbReference type="InterPro" id="IPR002498">
    <property type="entry name" value="PInositol-4-P-4/5-kinase_core"/>
</dbReference>
<dbReference type="FunFam" id="3.50.7.10:FF:000007">
    <property type="entry name" value="1-phosphatidylinositol 3-phosphate 5-kinase isoform X1"/>
    <property type="match status" value="1"/>
</dbReference>
<dbReference type="InterPro" id="IPR027483">
    <property type="entry name" value="PInositol-4-P-4/5-kinase_C_sf"/>
</dbReference>
<feature type="non-terminal residue" evidence="11">
    <location>
        <position position="1"/>
    </location>
</feature>
<evidence type="ECO:0000256" key="1">
    <source>
        <dbReference type="ARBA" id="ARBA00012009"/>
    </source>
</evidence>
<protein>
    <recommendedName>
        <fullName evidence="1">1-phosphatidylinositol-3-phosphate 5-kinase</fullName>
        <ecNumber evidence="1">2.7.1.150</ecNumber>
    </recommendedName>
    <alternativeName>
        <fullName evidence="7">Phosphatidylinositol 3-phosphate 5-kinase type III</fullName>
    </alternativeName>
</protein>
<dbReference type="GO" id="GO:0010008">
    <property type="term" value="C:endosome membrane"/>
    <property type="evidence" value="ECO:0000318"/>
    <property type="project" value="GO_Central"/>
</dbReference>
<evidence type="ECO:0000256" key="2">
    <source>
        <dbReference type="ARBA" id="ARBA00022679"/>
    </source>
</evidence>
<name>A0A1S3YTJ0_TOBAC</name>
<feature type="domain" description="PIPK" evidence="10">
    <location>
        <begin position="930"/>
        <end position="1254"/>
    </location>
</feature>
<dbReference type="PANTHER" id="PTHR45748:SF21">
    <property type="entry name" value="1-PHOSPHATIDYLINOSITOL-3-PHOSPHATE 5-KINASE FAB1A"/>
    <property type="match status" value="1"/>
</dbReference>
<keyword evidence="4 8" id="KW-0418">Kinase</keyword>
<dbReference type="GO" id="GO:0000285">
    <property type="term" value="F:1-phosphatidylinositol-3-phosphate 5-kinase activity"/>
    <property type="evidence" value="ECO:0000318"/>
    <property type="project" value="GO_Central"/>
</dbReference>
<comment type="subunit">
    <text evidence="6">Component of the PI(3,5)P2 regulatory complex at least composed of ATG18, SAC/FIG4, FAB1 and VAC14.</text>
</comment>
<dbReference type="GO" id="GO:0005524">
    <property type="term" value="F:ATP binding"/>
    <property type="evidence" value="ECO:0007669"/>
    <property type="project" value="UniProtKB-UniRule"/>
</dbReference>
<dbReference type="PANTHER" id="PTHR45748">
    <property type="entry name" value="1-PHOSPHATIDYLINOSITOL 3-PHOSPHATE 5-KINASE-RELATED"/>
    <property type="match status" value="1"/>
</dbReference>
<gene>
    <name evidence="11" type="primary">LOC107779577</name>
</gene>
<dbReference type="Pfam" id="PF01504">
    <property type="entry name" value="PIP5K"/>
    <property type="match status" value="1"/>
</dbReference>
<keyword evidence="5 8" id="KW-0067">ATP-binding</keyword>
<evidence type="ECO:0000256" key="3">
    <source>
        <dbReference type="ARBA" id="ARBA00022741"/>
    </source>
</evidence>
<dbReference type="Pfam" id="PF00118">
    <property type="entry name" value="Cpn60_TCP1"/>
    <property type="match status" value="1"/>
</dbReference>
<dbReference type="RefSeq" id="XP_016455514.1">
    <property type="nucleotide sequence ID" value="XM_016600028.1"/>
</dbReference>
<feature type="compositionally biased region" description="Basic and acidic residues" evidence="9">
    <location>
        <begin position="330"/>
        <end position="351"/>
    </location>
</feature>
<dbReference type="KEGG" id="nta:107779577"/>
<dbReference type="InterPro" id="IPR027409">
    <property type="entry name" value="GroEL-like_apical_dom_sf"/>
</dbReference>
<dbReference type="PROSITE" id="PS51455">
    <property type="entry name" value="PIPK"/>
    <property type="match status" value="1"/>
</dbReference>
<proteinExistence type="predicted"/>
<dbReference type="OMA" id="FKDKEFH"/>
<dbReference type="GO" id="GO:0046854">
    <property type="term" value="P:phosphatidylinositol phosphate biosynthetic process"/>
    <property type="evidence" value="ECO:0000318"/>
    <property type="project" value="GO_Central"/>
</dbReference>
<reference evidence="11" key="1">
    <citation type="submission" date="2025-08" db="UniProtKB">
        <authorList>
            <consortium name="RefSeq"/>
        </authorList>
    </citation>
    <scope>IDENTIFICATION</scope>
</reference>
<dbReference type="PaxDb" id="4097-A0A1S3YTJ0"/>
<dbReference type="SMR" id="A0A1S3YTJ0"/>
<evidence type="ECO:0000256" key="5">
    <source>
        <dbReference type="ARBA" id="ARBA00022840"/>
    </source>
</evidence>
<keyword evidence="2 8" id="KW-0808">Transferase</keyword>
<evidence type="ECO:0000256" key="8">
    <source>
        <dbReference type="PROSITE-ProRule" id="PRU00781"/>
    </source>
</evidence>
<dbReference type="EC" id="2.7.1.150" evidence="1"/>
<dbReference type="OrthoDB" id="158357at2759"/>
<accession>A0A1S3YTJ0</accession>
<dbReference type="Gene3D" id="3.30.810.10">
    <property type="entry name" value="2-Layer Sandwich"/>
    <property type="match status" value="1"/>
</dbReference>
<dbReference type="GO" id="GO:0007033">
    <property type="term" value="P:vacuole organization"/>
    <property type="evidence" value="ECO:0000318"/>
    <property type="project" value="GO_Central"/>
</dbReference>
<dbReference type="Gene3D" id="3.30.800.10">
    <property type="entry name" value="Phosphatidylinositol Phosphate Kinase II Beta"/>
    <property type="match status" value="1"/>
</dbReference>
<organism evidence="11">
    <name type="scientific">Nicotiana tabacum</name>
    <name type="common">Common tobacco</name>
    <dbReference type="NCBI Taxonomy" id="4097"/>
    <lineage>
        <taxon>Eukaryota</taxon>
        <taxon>Viridiplantae</taxon>
        <taxon>Streptophyta</taxon>
        <taxon>Embryophyta</taxon>
        <taxon>Tracheophyta</taxon>
        <taxon>Spermatophyta</taxon>
        <taxon>Magnoliopsida</taxon>
        <taxon>eudicotyledons</taxon>
        <taxon>Gunneridae</taxon>
        <taxon>Pentapetalae</taxon>
        <taxon>asterids</taxon>
        <taxon>lamiids</taxon>
        <taxon>Solanales</taxon>
        <taxon>Solanaceae</taxon>
        <taxon>Nicotianoideae</taxon>
        <taxon>Nicotianeae</taxon>
        <taxon>Nicotiana</taxon>
    </lineage>
</organism>
<dbReference type="InterPro" id="IPR044769">
    <property type="entry name" value="PIKfyve_PIPKc"/>
</dbReference>
<evidence type="ECO:0000256" key="4">
    <source>
        <dbReference type="ARBA" id="ARBA00022777"/>
    </source>
</evidence>
<evidence type="ECO:0000313" key="11">
    <source>
        <dbReference type="RefSeq" id="XP_016455514.1"/>
    </source>
</evidence>
<evidence type="ECO:0000259" key="10">
    <source>
        <dbReference type="PROSITE" id="PS51455"/>
    </source>
</evidence>
<dbReference type="FunFam" id="3.30.810.10:FF:000001">
    <property type="entry name" value="1-phosphatidylinositol 3-phosphate 5-kinase FAB1"/>
    <property type="match status" value="1"/>
</dbReference>
<dbReference type="CDD" id="cd03334">
    <property type="entry name" value="Fab1_TCP"/>
    <property type="match status" value="1"/>
</dbReference>
<dbReference type="SUPFAM" id="SSF56104">
    <property type="entry name" value="SAICAR synthase-like"/>
    <property type="match status" value="1"/>
</dbReference>
<sequence>KCIACGHRRESMAVKGIVCKKNVAHRRMTSKIDKPRLLILGGALEYQRVANHLSSFDTLLQQEMDHLKMAVAKIDAHHPSILLVEKSVSRFAQEYLLAKDISLVLNVKRSLLERIARCTGAQVVPSIDNLTTPKLGYCDSFHVDKFVEEHGSAGQAGKKLTKTLMFFEGCPKPFGCTILLKGANGDDLKKIKRVIQYGVFAAYHLALETSFLADEGASLPELPLKSPIKVALPDKPSTIQRSISMIPGFSLPIAQRPLDHHCLGMSSHSSTNMLSGITSSSNNAPLLVEQSSFPEGSNSLASATTASNKVDLSDCLNSSHHSRLQFSDQADERNKMAPNDPHEESPLDRGEVAGNDYIPNFPSNALRDAGSLSHVVEILRTTHTSELVLPEFDNSYFEELGSSKQEFPSSSSDQQSILVSHSTRCVWKGTVCERAHISRIKYYGLSDMPLGRFLRDQLFAQNYRCPSCEMPPEAHVHCYTHRQGSLTISVKNLPERILPGEREGKIWMWHRCLRCPRTNGFPPPTRRVLMSDAAWGLSFGKFLELSFSNHAAASRVASCGHLLHRECLRFYGYAVSYMAFLCINFSHWDYNAFTGLLCKALSGEVKVGQPAVDILEINRLRRQLVFHAYLWDRRLIHLSSSHGKNSQTQGSLTPQLKEKCFSSSEELSERNAIPRPGKSLGSYDSVLQYGKTEITSNEGRHNQIPDGVHERLNIDENLTHGKDTQATGDGNVLEPGKNVTRVLSDGKFPSVESLSDTLDAAWTGEGHLAIKEHNSAFPDSFLVDSSALTGVTANSDVERSMCGKSGAVTPHLSAKSDNADYLTWSTAHFSNFYRYFNKNITSNPQFIGKLDEHNPVYISSFSELLHQGGARLLMAVGVNDIVVPVYDDEPTSIISYALVSPDYHNQMSDEPQNLKENHKSSASLPFLDSLNLLSHSSVDEVVSNSPRSFGFTDESMSSSFSSRNSNMDPPAYINALHARISFSDDGPLGKVKYTVTCYYAKHFETLRKSCCPYELDFIRSLCRCKKWGAQGGKSNVFFAKTLDDRFIIKQVTKTELESFIKFAPAYFKYLSESIASGSPTCLAKILGIYQVASKHLKGGKESRMDVLVMENLLFKRNITKLYDLKGSSRSRYNPDSSGSNKVLLDQNLIEAMPTSPIFVGTKAKRLLQRAVWNDTSFLASIDVMDYSLLVGVDEEKHELVLGIIDFMRQYTWDKHLETWVKASGILGGPKNSSPTVISPKQYKTRFRKAMSTYFLMVPDQWSSSTGISSGSQANLCEVSSGPT</sequence>
<evidence type="ECO:0000256" key="9">
    <source>
        <dbReference type="SAM" id="MobiDB-lite"/>
    </source>
</evidence>
<dbReference type="SUPFAM" id="SSF52029">
    <property type="entry name" value="GroEL apical domain-like"/>
    <property type="match status" value="1"/>
</dbReference>
<dbReference type="InterPro" id="IPR002423">
    <property type="entry name" value="Cpn60/GroEL/TCP-1"/>
</dbReference>
<dbReference type="InterPro" id="IPR027484">
    <property type="entry name" value="PInositol-4-P-5-kinase_N"/>
</dbReference>